<name>A0A6A5ZN76_9PLEO</name>
<feature type="domain" description="DUF4484" evidence="2">
    <location>
        <begin position="473"/>
        <end position="526"/>
    </location>
</feature>
<accession>A0A6A5ZN76</accession>
<dbReference type="InterPro" id="IPR053056">
    <property type="entry name" value="Lipid_Metab_Assoc_Protein"/>
</dbReference>
<keyword evidence="4" id="KW-1185">Reference proteome</keyword>
<dbReference type="EMBL" id="ML977314">
    <property type="protein sequence ID" value="KAF2120313.1"/>
    <property type="molecule type" value="Genomic_DNA"/>
</dbReference>
<organism evidence="3 4">
    <name type="scientific">Lophiotrema nucula</name>
    <dbReference type="NCBI Taxonomy" id="690887"/>
    <lineage>
        <taxon>Eukaryota</taxon>
        <taxon>Fungi</taxon>
        <taxon>Dikarya</taxon>
        <taxon>Ascomycota</taxon>
        <taxon>Pezizomycotina</taxon>
        <taxon>Dothideomycetes</taxon>
        <taxon>Pleosporomycetidae</taxon>
        <taxon>Pleosporales</taxon>
        <taxon>Lophiotremataceae</taxon>
        <taxon>Lophiotrema</taxon>
    </lineage>
</organism>
<dbReference type="InterPro" id="IPR028115">
    <property type="entry name" value="DUF4484"/>
</dbReference>
<feature type="region of interest" description="Disordered" evidence="1">
    <location>
        <begin position="312"/>
        <end position="331"/>
    </location>
</feature>
<dbReference type="PANTHER" id="PTHR28153:SF1">
    <property type="entry name" value="DUF4484 DOMAIN-CONTAINING PROTEIN"/>
    <property type="match status" value="1"/>
</dbReference>
<dbReference type="AlphaFoldDB" id="A0A6A5ZN76"/>
<evidence type="ECO:0000313" key="3">
    <source>
        <dbReference type="EMBL" id="KAF2120313.1"/>
    </source>
</evidence>
<dbReference type="InterPro" id="IPR018626">
    <property type="entry name" value="LCHN/Anr2"/>
</dbReference>
<dbReference type="Pfam" id="PF09804">
    <property type="entry name" value="DENND11"/>
    <property type="match status" value="1"/>
</dbReference>
<evidence type="ECO:0000313" key="4">
    <source>
        <dbReference type="Proteomes" id="UP000799770"/>
    </source>
</evidence>
<sequence length="529" mass="58643">MPSSTDSSATDVEASSENESPQIAALFLIRFDQKVGYTVAWKRSSVDVELDGAVEYKSLPSGLHTVKNDLVYFVHEGYAGLSAFASGAGSAEQRNANFVAVGILVPLSYGRLGRSWLHAPRLQKIASALAEDANAAALLEEFWSEQSKARPEGSSPKLEGKKGHSRARALSTLTAVIPSEQSLPPYHPALAILQYIDVFGPLVFRLQQAALLRKRILFMGSPPVKATCEFATIPITVSELLPPGADSLHRLRTLFSLGIHDIPLLEQLKSSNNNQSDGELPAQGWAACTTDEIIATKAQLYDIIVEIPHSYDADPDKRKWPSIKTSDGTRIRASQRDVQRFRLLQHELRKYDRYSDEANGDTEDGDDIALLSRSRSFEDDSSENESYDDTVAEPMTWSRLAYLGFMWWATAGEEKAYGSAERERDRELLGDLSDFQENGLHTAIIAYFHRSTSSLITNLAGIIEAADDEDDVDEQVLDIGRDDMSRIGLDTWSETDKAFLQEFLWIYFGRRAEVHGASLECCGVRIPVF</sequence>
<dbReference type="Pfam" id="PF14831">
    <property type="entry name" value="DUF4484"/>
    <property type="match status" value="1"/>
</dbReference>
<dbReference type="PANTHER" id="PTHR28153">
    <property type="entry name" value="PROTEIN, PUTATIVE-RELATED"/>
    <property type="match status" value="1"/>
</dbReference>
<evidence type="ECO:0000259" key="2">
    <source>
        <dbReference type="Pfam" id="PF14831"/>
    </source>
</evidence>
<dbReference type="GO" id="GO:0005811">
    <property type="term" value="C:lipid droplet"/>
    <property type="evidence" value="ECO:0007669"/>
    <property type="project" value="TreeGrafter"/>
</dbReference>
<evidence type="ECO:0000256" key="1">
    <source>
        <dbReference type="SAM" id="MobiDB-lite"/>
    </source>
</evidence>
<dbReference type="Proteomes" id="UP000799770">
    <property type="component" value="Unassembled WGS sequence"/>
</dbReference>
<dbReference type="OrthoDB" id="2152680at2759"/>
<protein>
    <recommendedName>
        <fullName evidence="2">DUF4484 domain-containing protein</fullName>
    </recommendedName>
</protein>
<gene>
    <name evidence="3" type="ORF">BDV96DRAFT_595865</name>
</gene>
<reference evidence="3" key="1">
    <citation type="journal article" date="2020" name="Stud. Mycol.">
        <title>101 Dothideomycetes genomes: a test case for predicting lifestyles and emergence of pathogens.</title>
        <authorList>
            <person name="Haridas S."/>
            <person name="Albert R."/>
            <person name="Binder M."/>
            <person name="Bloem J."/>
            <person name="Labutti K."/>
            <person name="Salamov A."/>
            <person name="Andreopoulos B."/>
            <person name="Baker S."/>
            <person name="Barry K."/>
            <person name="Bills G."/>
            <person name="Bluhm B."/>
            <person name="Cannon C."/>
            <person name="Castanera R."/>
            <person name="Culley D."/>
            <person name="Daum C."/>
            <person name="Ezra D."/>
            <person name="Gonzalez J."/>
            <person name="Henrissat B."/>
            <person name="Kuo A."/>
            <person name="Liang C."/>
            <person name="Lipzen A."/>
            <person name="Lutzoni F."/>
            <person name="Magnuson J."/>
            <person name="Mondo S."/>
            <person name="Nolan M."/>
            <person name="Ohm R."/>
            <person name="Pangilinan J."/>
            <person name="Park H.-J."/>
            <person name="Ramirez L."/>
            <person name="Alfaro M."/>
            <person name="Sun H."/>
            <person name="Tritt A."/>
            <person name="Yoshinaga Y."/>
            <person name="Zwiers L.-H."/>
            <person name="Turgeon B."/>
            <person name="Goodwin S."/>
            <person name="Spatafora J."/>
            <person name="Crous P."/>
            <person name="Grigoriev I."/>
        </authorList>
    </citation>
    <scope>NUCLEOTIDE SEQUENCE</scope>
    <source>
        <strain evidence="3">CBS 627.86</strain>
    </source>
</reference>
<proteinExistence type="predicted"/>